<accession>A0A7N9CGQ4</accession>
<evidence type="ECO:0000256" key="1">
    <source>
        <dbReference type="SAM" id="MobiDB-lite"/>
    </source>
</evidence>
<evidence type="ECO:0000313" key="4">
    <source>
        <dbReference type="Proteomes" id="UP000233100"/>
    </source>
</evidence>
<evidence type="ECO:0000259" key="2">
    <source>
        <dbReference type="Pfam" id="PF00855"/>
    </source>
</evidence>
<dbReference type="AlphaFoldDB" id="A0A7N9CGQ4"/>
<feature type="domain" description="PWWP" evidence="2">
    <location>
        <begin position="147"/>
        <end position="205"/>
    </location>
</feature>
<reference evidence="3" key="3">
    <citation type="submission" date="2025-09" db="UniProtKB">
        <authorList>
            <consortium name="Ensembl"/>
        </authorList>
    </citation>
    <scope>IDENTIFICATION</scope>
</reference>
<dbReference type="Pfam" id="PF00855">
    <property type="entry name" value="PWWP"/>
    <property type="match status" value="1"/>
</dbReference>
<feature type="region of interest" description="Disordered" evidence="1">
    <location>
        <begin position="206"/>
        <end position="353"/>
    </location>
</feature>
<dbReference type="GeneTree" id="ENSGT00940000157485"/>
<gene>
    <name evidence="3" type="primary">HDGF</name>
</gene>
<dbReference type="GO" id="GO:0017053">
    <property type="term" value="C:transcription repressor complex"/>
    <property type="evidence" value="ECO:0007669"/>
    <property type="project" value="Ensembl"/>
</dbReference>
<dbReference type="InterPro" id="IPR000313">
    <property type="entry name" value="PWWP_dom"/>
</dbReference>
<dbReference type="GO" id="GO:0003714">
    <property type="term" value="F:transcription corepressor activity"/>
    <property type="evidence" value="ECO:0007669"/>
    <property type="project" value="Ensembl"/>
</dbReference>
<dbReference type="Bgee" id="ENSMFAG00000033983">
    <property type="expression patterns" value="Expressed in skeletal muscle tissue and 13 other cell types or tissues"/>
</dbReference>
<dbReference type="Ensembl" id="ENSMFAT00000096550.1">
    <property type="protein sequence ID" value="ENSMFAP00000049950.1"/>
    <property type="gene ID" value="ENSMFAG00000033983.2"/>
</dbReference>
<organism evidence="3 4">
    <name type="scientific">Macaca fascicularis</name>
    <name type="common">Crab-eating macaque</name>
    <name type="synonym">Cynomolgus monkey</name>
    <dbReference type="NCBI Taxonomy" id="9541"/>
    <lineage>
        <taxon>Eukaryota</taxon>
        <taxon>Metazoa</taxon>
        <taxon>Chordata</taxon>
        <taxon>Craniata</taxon>
        <taxon>Vertebrata</taxon>
        <taxon>Euteleostomi</taxon>
        <taxon>Mammalia</taxon>
        <taxon>Eutheria</taxon>
        <taxon>Euarchontoglires</taxon>
        <taxon>Primates</taxon>
        <taxon>Haplorrhini</taxon>
        <taxon>Catarrhini</taxon>
        <taxon>Cercopithecidae</taxon>
        <taxon>Cercopithecinae</taxon>
        <taxon>Macaca</taxon>
    </lineage>
</organism>
<dbReference type="SUPFAM" id="SSF63748">
    <property type="entry name" value="Tudor/PWWP/MBT"/>
    <property type="match status" value="1"/>
</dbReference>
<dbReference type="PANTHER" id="PTHR12550">
    <property type="entry name" value="HEPATOMA-DERIVED GROWTH FACTOR-RELATED"/>
    <property type="match status" value="1"/>
</dbReference>
<feature type="compositionally biased region" description="Basic and acidic residues" evidence="1">
    <location>
        <begin position="248"/>
        <end position="286"/>
    </location>
</feature>
<dbReference type="Proteomes" id="UP000233100">
    <property type="component" value="Chromosome 1"/>
</dbReference>
<dbReference type="Gene3D" id="2.30.30.140">
    <property type="match status" value="1"/>
</dbReference>
<feature type="compositionally biased region" description="Acidic residues" evidence="1">
    <location>
        <begin position="223"/>
        <end position="234"/>
    </location>
</feature>
<protein>
    <submittedName>
        <fullName evidence="3">Heparin binding growth factor</fullName>
    </submittedName>
</protein>
<feature type="compositionally biased region" description="Basic and acidic residues" evidence="1">
    <location>
        <begin position="293"/>
        <end position="310"/>
    </location>
</feature>
<feature type="compositionally biased region" description="Polar residues" evidence="1">
    <location>
        <begin position="206"/>
        <end position="219"/>
    </location>
</feature>
<keyword evidence="4" id="KW-1185">Reference proteome</keyword>
<proteinExistence type="predicted"/>
<name>A0A7N9CGQ4_MACFA</name>
<reference evidence="3" key="2">
    <citation type="submission" date="2025-08" db="UniProtKB">
        <authorList>
            <consortium name="Ensembl"/>
        </authorList>
    </citation>
    <scope>IDENTIFICATION</scope>
</reference>
<dbReference type="GO" id="GO:0000122">
    <property type="term" value="P:negative regulation of transcription by RNA polymerase II"/>
    <property type="evidence" value="ECO:0007669"/>
    <property type="project" value="Ensembl"/>
</dbReference>
<feature type="compositionally biased region" description="Acidic residues" evidence="1">
    <location>
        <begin position="325"/>
        <end position="338"/>
    </location>
</feature>
<feature type="compositionally biased region" description="Basic and acidic residues" evidence="1">
    <location>
        <begin position="339"/>
        <end position="353"/>
    </location>
</feature>
<dbReference type="PANTHER" id="PTHR12550:SF41">
    <property type="entry name" value="HEPATOMA-DERIVED GROWTH FACTOR"/>
    <property type="match status" value="1"/>
</dbReference>
<sequence length="353" mass="38859">MPLRFMPRPPPPLLGVSQRIPIHPVSPGPQLGPLSLSLCVNHCLGLSVPPVCAWGPSHHGHLASVRREAWLLGLLQVLLGVVVPTRPTFPLPTPGSAWPELPGLIWERLVRPLPLDSLTSDFCTSHLHHSTPHHTWGRGFSQIDEMPEAAMKSTANKYQVFFFGTHETAFLGPKDLFPYEESKEKFGKPNKRKGFSEGLWEIENNPTVKASGYQSSQKKSCVEEPEPEPEATEGDGDKKGNAEGSSDEEGKLVIDEPAKEKNEKGALKRRAGDLLEDSPKRPKEAENPEGEEKEAATLEGERPLLMEVEKNSTPSEPGSGRGLPQEEEEEEEEEEEAAKEDAEAPGIRDHESL</sequence>
<dbReference type="GO" id="GO:0005654">
    <property type="term" value="C:nucleoplasm"/>
    <property type="evidence" value="ECO:0007669"/>
    <property type="project" value="Ensembl"/>
</dbReference>
<evidence type="ECO:0000313" key="3">
    <source>
        <dbReference type="Ensembl" id="ENSMFAP00000049950.1"/>
    </source>
</evidence>
<reference evidence="3 4" key="1">
    <citation type="submission" date="2013-03" db="EMBL/GenBank/DDBJ databases">
        <authorList>
            <person name="Warren W."/>
            <person name="Wilson R.K."/>
        </authorList>
    </citation>
    <scope>NUCLEOTIDE SEQUENCE</scope>
</reference>
<dbReference type="GO" id="GO:0001222">
    <property type="term" value="F:transcription corepressor binding"/>
    <property type="evidence" value="ECO:0007669"/>
    <property type="project" value="Ensembl"/>
</dbReference>